<keyword evidence="2" id="KW-0472">Membrane</keyword>
<dbReference type="SMART" id="SM00257">
    <property type="entry name" value="LysM"/>
    <property type="match status" value="1"/>
</dbReference>
<dbReference type="InterPro" id="IPR018392">
    <property type="entry name" value="LysM"/>
</dbReference>
<feature type="transmembrane region" description="Helical" evidence="2">
    <location>
        <begin position="884"/>
        <end position="902"/>
    </location>
</feature>
<evidence type="ECO:0000259" key="3">
    <source>
        <dbReference type="PROSITE" id="PS51782"/>
    </source>
</evidence>
<dbReference type="eggNOG" id="COG1388">
    <property type="taxonomic scope" value="Bacteria"/>
</dbReference>
<feature type="transmembrane region" description="Helical" evidence="2">
    <location>
        <begin position="824"/>
        <end position="843"/>
    </location>
</feature>
<dbReference type="OrthoDB" id="5833155at2"/>
<evidence type="ECO:0000313" key="4">
    <source>
        <dbReference type="EMBL" id="ABR70143.1"/>
    </source>
</evidence>
<dbReference type="Pfam" id="PF01476">
    <property type="entry name" value="LysM"/>
    <property type="match status" value="1"/>
</dbReference>
<dbReference type="STRING" id="400668.Mmwyl1_1214"/>
<dbReference type="InterPro" id="IPR036779">
    <property type="entry name" value="LysM_dom_sf"/>
</dbReference>
<accession>A6VUL4</accession>
<gene>
    <name evidence="4" type="ordered locus">Mmwyl1_1214</name>
</gene>
<keyword evidence="1" id="KW-0175">Coiled coil</keyword>
<organism evidence="4">
    <name type="scientific">Marinomonas sp. (strain MWYL1)</name>
    <dbReference type="NCBI Taxonomy" id="400668"/>
    <lineage>
        <taxon>Bacteria</taxon>
        <taxon>Pseudomonadati</taxon>
        <taxon>Pseudomonadota</taxon>
        <taxon>Gammaproteobacteria</taxon>
        <taxon>Oceanospirillales</taxon>
        <taxon>Oceanospirillaceae</taxon>
        <taxon>Marinomonas</taxon>
    </lineage>
</organism>
<evidence type="ECO:0000256" key="1">
    <source>
        <dbReference type="SAM" id="Coils"/>
    </source>
</evidence>
<dbReference type="PROSITE" id="PS51782">
    <property type="entry name" value="LYSM"/>
    <property type="match status" value="1"/>
</dbReference>
<dbReference type="HOGENOM" id="CLU_279101_0_0_6"/>
<keyword evidence="2" id="KW-1133">Transmembrane helix</keyword>
<protein>
    <submittedName>
        <fullName evidence="4">Peptidoglycan-binding LysM</fullName>
    </submittedName>
</protein>
<sequence length="1130" mass="124883">MKNYIIEAGDTISAIAKANGISQKKLLAANQSISDANDIKVGDQLSIPEKVEDPATQDALSQSNSKTDGAVEECPLQAEWLTIKPLCYAVAEDDSEINLAEDLTLNSNLPALTQHKYITRLLSDQVVYLYHPEEKYLLQVVYSDGKGQGKCLFGAPSQEITGALPLLKQPKDSKVIMWLTQAPLTQARIDLLQANPDLIEKAGQKIDFAKAATDQQVDTFPLFDIKKYLAELTSNVTSLLDWSATSLEICADENTFIGDYQSATPDNNYGVCLVDSIGITTDLCREFSIAYEMVMSNMATVQHPFQMAKLTRALINREANKANKATEMDEGRLRVLFGTFPPPELTQFLIVSGFSDEKKNRIFEEKRAEHEASFQEYFSDYKKDVAAQAEKNAQEKKAELEAYVHVSEMDQLLNNNDKAGSEYKKVLEDLAEDWVTWIQDGSRILDLAFSWFDDNDEAQFLLKENLLAASLNNINAPDKGAEIIAKWVDSLSSQLAQTNESDLSITIEGNGAHYFIAMGFGTFLITGSSWLNAINGVVDTARTEIAKAHELLLYKARATPSTEALMHALTGHLTHLGVKTEGAQVLWKKMIANMSLRYGLQFPTYKANLHDVAFDLKASYAAMTAVTLNQPLKQVLSQDIRQLRRVSNYVDLLDLEQGAPPGDPFTRNQAKYPKPFAKYLNAAEVYGKNSTTLKTVYAKTEKIFSTASQTKLVGIFALGQLFNTVKLYDAMEQDKSFKAKADFYTALFSLSTASMTLVDTVFSKSFAGKNFTGYMKTAGAMSLGKKTTALLQKTRPLDALKMDVARQMDFYEDIGNKAAKFVNGAFRALPAIGALVATFSSWLKRSDDAEQQSAGVVTLSTLSLVANAASAVFFITAIFFSGSALVILGTVLGVLGVAFDFWRDMVADDKLALLLKTSYWGKGQYKYNKDVSSLEEKEEYLGADISDDAIRKGIVSGLTNELRAFCDCLYKPVAQIVEQTKEGVLSVFKIQVELPQFIKGVSDVSFSITGRRTGVRSVLLATSSTENRWQMNKLKGQLDIKNQTGLLTLEVDERTLAPQPIRGAGQMGRPVSTQGMNYTEYNLSLEYDQPAGIPISLTYPKITIDDGGSILTFWRDHTEIEEFHLETATP</sequence>
<dbReference type="SUPFAM" id="SSF54106">
    <property type="entry name" value="LysM domain"/>
    <property type="match status" value="1"/>
</dbReference>
<feature type="coiled-coil region" evidence="1">
    <location>
        <begin position="386"/>
        <end position="429"/>
    </location>
</feature>
<proteinExistence type="predicted"/>
<dbReference type="AlphaFoldDB" id="A6VUL4"/>
<dbReference type="Gene3D" id="3.10.350.10">
    <property type="entry name" value="LysM domain"/>
    <property type="match status" value="1"/>
</dbReference>
<feature type="domain" description="LysM" evidence="3">
    <location>
        <begin position="2"/>
        <end position="47"/>
    </location>
</feature>
<keyword evidence="2" id="KW-0812">Transmembrane</keyword>
<dbReference type="EMBL" id="CP000749">
    <property type="protein sequence ID" value="ABR70143.1"/>
    <property type="molecule type" value="Genomic_DNA"/>
</dbReference>
<feature type="transmembrane region" description="Helical" evidence="2">
    <location>
        <begin position="855"/>
        <end position="878"/>
    </location>
</feature>
<dbReference type="CDD" id="cd00118">
    <property type="entry name" value="LysM"/>
    <property type="match status" value="1"/>
</dbReference>
<reference evidence="4" key="1">
    <citation type="submission" date="2007-06" db="EMBL/GenBank/DDBJ databases">
        <title>Complete sequence of Marinomonas sp. MWYL1.</title>
        <authorList>
            <consortium name="US DOE Joint Genome Institute"/>
            <person name="Copeland A."/>
            <person name="Lucas S."/>
            <person name="Lapidus A."/>
            <person name="Barry K."/>
            <person name="Glavina del Rio T."/>
            <person name="Dalin E."/>
            <person name="Tice H."/>
            <person name="Pitluck S."/>
            <person name="Kiss H."/>
            <person name="Brettin T."/>
            <person name="Bruce D."/>
            <person name="Detter J.C."/>
            <person name="Han C."/>
            <person name="Schmutz J."/>
            <person name="Larimer F."/>
            <person name="Land M."/>
            <person name="Hauser L."/>
            <person name="Kyrpides N."/>
            <person name="Kim E."/>
            <person name="Johnston A.W.B."/>
            <person name="Todd J.D."/>
            <person name="Rogers R."/>
            <person name="Wexler M."/>
            <person name="Bond P.L."/>
            <person name="Li Y."/>
            <person name="Richardson P."/>
        </authorList>
    </citation>
    <scope>NUCLEOTIDE SEQUENCE [LARGE SCALE GENOMIC DNA]</scope>
    <source>
        <strain evidence="4">MWYL1</strain>
    </source>
</reference>
<name>A6VUL4_MARMS</name>
<evidence type="ECO:0000256" key="2">
    <source>
        <dbReference type="SAM" id="Phobius"/>
    </source>
</evidence>
<dbReference type="KEGG" id="mmw:Mmwyl1_1214"/>